<dbReference type="InterPro" id="IPR011583">
    <property type="entry name" value="Chitinase_II/V-like_cat"/>
</dbReference>
<dbReference type="PROSITE" id="PS01095">
    <property type="entry name" value="GH18_1"/>
    <property type="match status" value="1"/>
</dbReference>
<keyword evidence="5 6" id="KW-0326">Glycosidase</keyword>
<keyword evidence="4" id="KW-0624">Polysaccharide degradation</keyword>
<evidence type="ECO:0000256" key="3">
    <source>
        <dbReference type="ARBA" id="ARBA00022801"/>
    </source>
</evidence>
<evidence type="ECO:0000256" key="6">
    <source>
        <dbReference type="RuleBase" id="RU000489"/>
    </source>
</evidence>
<dbReference type="PROSITE" id="PS51910">
    <property type="entry name" value="GH18_2"/>
    <property type="match status" value="1"/>
</dbReference>
<dbReference type="SUPFAM" id="SSF54556">
    <property type="entry name" value="Chitinase insertion domain"/>
    <property type="match status" value="1"/>
</dbReference>
<dbReference type="InterPro" id="IPR001579">
    <property type="entry name" value="Glyco_hydro_18_chit_AS"/>
</dbReference>
<keyword evidence="4" id="KW-0146">Chitin degradation</keyword>
<name>A0A147KBT5_9BACI</name>
<accession>A0A147KBT5</accession>
<dbReference type="STRING" id="1150625.Q75_02090"/>
<dbReference type="InterPro" id="IPR029070">
    <property type="entry name" value="Chitinase_insertion_sf"/>
</dbReference>
<dbReference type="PANTHER" id="PTHR11177:SF317">
    <property type="entry name" value="CHITINASE 12-RELATED"/>
    <property type="match status" value="1"/>
</dbReference>
<evidence type="ECO:0000256" key="7">
    <source>
        <dbReference type="RuleBase" id="RU004453"/>
    </source>
</evidence>
<dbReference type="InterPro" id="IPR001223">
    <property type="entry name" value="Glyco_hydro18_cat"/>
</dbReference>
<gene>
    <name evidence="9" type="ORF">Q75_02090</name>
</gene>
<organism evidence="9 10">
    <name type="scientific">Bacillus coahuilensis p1.1.43</name>
    <dbReference type="NCBI Taxonomy" id="1150625"/>
    <lineage>
        <taxon>Bacteria</taxon>
        <taxon>Bacillati</taxon>
        <taxon>Bacillota</taxon>
        <taxon>Bacilli</taxon>
        <taxon>Bacillales</taxon>
        <taxon>Bacillaceae</taxon>
        <taxon>Bacillus</taxon>
    </lineage>
</organism>
<dbReference type="Gene3D" id="3.10.50.10">
    <property type="match status" value="1"/>
</dbReference>
<evidence type="ECO:0000256" key="4">
    <source>
        <dbReference type="ARBA" id="ARBA00023024"/>
    </source>
</evidence>
<dbReference type="Gene3D" id="3.20.20.80">
    <property type="entry name" value="Glycosidases"/>
    <property type="match status" value="1"/>
</dbReference>
<dbReference type="GO" id="GO:0008061">
    <property type="term" value="F:chitin binding"/>
    <property type="evidence" value="ECO:0007669"/>
    <property type="project" value="InterPro"/>
</dbReference>
<feature type="domain" description="GH18" evidence="8">
    <location>
        <begin position="20"/>
        <end position="385"/>
    </location>
</feature>
<dbReference type="EC" id="3.2.1.14" evidence="2"/>
<evidence type="ECO:0000256" key="5">
    <source>
        <dbReference type="ARBA" id="ARBA00023295"/>
    </source>
</evidence>
<evidence type="ECO:0000256" key="1">
    <source>
        <dbReference type="ARBA" id="ARBA00000822"/>
    </source>
</evidence>
<dbReference type="SMART" id="SM00636">
    <property type="entry name" value="Glyco_18"/>
    <property type="match status" value="1"/>
</dbReference>
<dbReference type="GO" id="GO:0006032">
    <property type="term" value="P:chitin catabolic process"/>
    <property type="evidence" value="ECO:0007669"/>
    <property type="project" value="UniProtKB-KW"/>
</dbReference>
<evidence type="ECO:0000313" key="10">
    <source>
        <dbReference type="Proteomes" id="UP000074108"/>
    </source>
</evidence>
<dbReference type="AlphaFoldDB" id="A0A147KBT5"/>
<comment type="catalytic activity">
    <reaction evidence="1">
        <text>Random endo-hydrolysis of N-acetyl-beta-D-glucosaminide (1-&gt;4)-beta-linkages in chitin and chitodextrins.</text>
        <dbReference type="EC" id="3.2.1.14"/>
    </reaction>
</comment>
<dbReference type="PANTHER" id="PTHR11177">
    <property type="entry name" value="CHITINASE"/>
    <property type="match status" value="1"/>
</dbReference>
<dbReference type="CDD" id="cd06548">
    <property type="entry name" value="GH18_chitinase"/>
    <property type="match status" value="1"/>
</dbReference>
<dbReference type="GO" id="GO:0008843">
    <property type="term" value="F:endochitinase activity"/>
    <property type="evidence" value="ECO:0007669"/>
    <property type="project" value="UniProtKB-EC"/>
</dbReference>
<evidence type="ECO:0000256" key="2">
    <source>
        <dbReference type="ARBA" id="ARBA00012729"/>
    </source>
</evidence>
<evidence type="ECO:0000259" key="8">
    <source>
        <dbReference type="PROSITE" id="PS51910"/>
    </source>
</evidence>
<sequence>MTELSKTVIIDNRKEITGNYKKVGYYTSWSAYMGYYATDIDANKLTHINYAFAKISTDGKIELGDPKVDVHTQLDGDPDGLPYYGNFYQLNQLKEEYPHIKTLISVGGGLWSERFSDVALTEHSRTVFAESVRDFILTYGFNGVNIDWEYPVAGGEEDNVHRPEDKQNYTLLFQKLRDELDEQGEKDGNEYLVTMAGGAVESFAANTELGLIQDYVDYIEIMAYDFHGEWDSYTGLNAPLFQNAFSRNYFEWSIHDAVVMYLSEGVSPEKVILGLPFYGRTYREVENEDNGVYQDYYGEGTALSYAEIEEVYVNNDEYVRYFEEDSKVPWLFNGIEFISYDDPESIGYKTSYIRENGLGGAMMWELRHDPKSVLLSEVDERLKKKDKTN</sequence>
<comment type="similarity">
    <text evidence="7">Belongs to the glycosyl hydrolase 18 family.</text>
</comment>
<dbReference type="InterPro" id="IPR017853">
    <property type="entry name" value="GH"/>
</dbReference>
<keyword evidence="3 6" id="KW-0378">Hydrolase</keyword>
<dbReference type="InterPro" id="IPR050314">
    <property type="entry name" value="Glycosyl_Hydrlase_18"/>
</dbReference>
<dbReference type="EMBL" id="LDYG01000007">
    <property type="protein sequence ID" value="KUP08870.1"/>
    <property type="molecule type" value="Genomic_DNA"/>
</dbReference>
<keyword evidence="10" id="KW-1185">Reference proteome</keyword>
<keyword evidence="4" id="KW-0119">Carbohydrate metabolism</keyword>
<dbReference type="SUPFAM" id="SSF51445">
    <property type="entry name" value="(Trans)glycosidases"/>
    <property type="match status" value="1"/>
</dbReference>
<reference evidence="9 10" key="1">
    <citation type="journal article" date="2016" name="Front. Microbiol.">
        <title>Microevolution Analysis of Bacillus coahuilensis Unveils Differences in Phosphorus Acquisition Strategies and Their Regulation.</title>
        <authorList>
            <person name="Gomez-Lunar Z."/>
            <person name="Hernandez-Gonzalez I."/>
            <person name="Rodriguez-Torres M.D."/>
            <person name="Souza V."/>
            <person name="Olmedo-Alvarez G."/>
        </authorList>
    </citation>
    <scope>NUCLEOTIDE SEQUENCE [LARGE SCALE GENOMIC DNA]</scope>
    <source>
        <strain evidence="10">p1.1.43</strain>
    </source>
</reference>
<protein>
    <recommendedName>
        <fullName evidence="2">chitinase</fullName>
        <ecNumber evidence="2">3.2.1.14</ecNumber>
    </recommendedName>
</protein>
<dbReference type="GO" id="GO:0005975">
    <property type="term" value="P:carbohydrate metabolic process"/>
    <property type="evidence" value="ECO:0007669"/>
    <property type="project" value="InterPro"/>
</dbReference>
<dbReference type="Pfam" id="PF00704">
    <property type="entry name" value="Glyco_hydro_18"/>
    <property type="match status" value="1"/>
</dbReference>
<proteinExistence type="inferred from homology"/>
<comment type="caution">
    <text evidence="9">The sequence shown here is derived from an EMBL/GenBank/DDBJ whole genome shotgun (WGS) entry which is preliminary data.</text>
</comment>
<dbReference type="Proteomes" id="UP000074108">
    <property type="component" value="Unassembled WGS sequence"/>
</dbReference>
<evidence type="ECO:0000313" key="9">
    <source>
        <dbReference type="EMBL" id="KUP08870.1"/>
    </source>
</evidence>
<dbReference type="PATRIC" id="fig|1150625.3.peg.444"/>